<accession>A0ABS8ZFN2</accession>
<protein>
    <submittedName>
        <fullName evidence="5">Cupin domain-containing protein</fullName>
    </submittedName>
</protein>
<dbReference type="PANTHER" id="PTHR13096">
    <property type="entry name" value="MINA53 MYC INDUCED NUCLEAR ANTIGEN"/>
    <property type="match status" value="1"/>
</dbReference>
<sequence>MDHRLIHHLRQAFDWERPPAAGSPFARGSLGNTTLGPRLLTPQRLLDLIMRRSLAHHRFRCLVDGQDLHPQRYIKMGTSRRGYAVPIADMDRLGALLESGCTIVLDQVNLYDPTLEVACRALQWWTGHTVQVNLYLTTGPADGFELHWDDHDVIVVQLAGDKSWEVRGPSRVAPLFRDAAPNFEPSDDTHWAGGLEAGEALYVPRGWWHRAGRTDRGAGYSLHASFGLHRRTGADWMTWLSDEARANELFRHDLDPDDRDGWLRHEDRLAAMAAQLAATRTPTEFLSARAAGLPAGRHIRTHGVFGEPEAVVCVTEFPPQIEHGDGMTAVVAAANRVTAPTNLWPAVELLTSGHPMRLDEVEAKTGLEVRPVASALVRAGICAEATPELLAGYAGLVS</sequence>
<evidence type="ECO:0000313" key="5">
    <source>
        <dbReference type="EMBL" id="MCE7006590.1"/>
    </source>
</evidence>
<evidence type="ECO:0000256" key="3">
    <source>
        <dbReference type="ARBA" id="ARBA00023004"/>
    </source>
</evidence>
<evidence type="ECO:0000313" key="6">
    <source>
        <dbReference type="Proteomes" id="UP001521150"/>
    </source>
</evidence>
<dbReference type="RefSeq" id="WP_233728048.1">
    <property type="nucleotide sequence ID" value="NZ_JAJVCN010000002.1"/>
</dbReference>
<dbReference type="SUPFAM" id="SSF51197">
    <property type="entry name" value="Clavaminate synthase-like"/>
    <property type="match status" value="1"/>
</dbReference>
<evidence type="ECO:0000259" key="4">
    <source>
        <dbReference type="PROSITE" id="PS51184"/>
    </source>
</evidence>
<feature type="domain" description="JmjC" evidence="4">
    <location>
        <begin position="82"/>
        <end position="245"/>
    </location>
</feature>
<evidence type="ECO:0000256" key="2">
    <source>
        <dbReference type="ARBA" id="ARBA00022723"/>
    </source>
</evidence>
<keyword evidence="2" id="KW-0479">Metal-binding</keyword>
<dbReference type="InterPro" id="IPR003347">
    <property type="entry name" value="JmjC_dom"/>
</dbReference>
<dbReference type="Gene3D" id="2.60.120.650">
    <property type="entry name" value="Cupin"/>
    <property type="match status" value="1"/>
</dbReference>
<dbReference type="InterPro" id="IPR039994">
    <property type="entry name" value="NO66-like"/>
</dbReference>
<dbReference type="EMBL" id="JAJVCN010000002">
    <property type="protein sequence ID" value="MCE7006590.1"/>
    <property type="molecule type" value="Genomic_DNA"/>
</dbReference>
<dbReference type="PANTHER" id="PTHR13096:SF8">
    <property type="entry name" value="RIBOSOMAL OXYGENASE 1"/>
    <property type="match status" value="1"/>
</dbReference>
<gene>
    <name evidence="5" type="ORF">LWC34_27720</name>
</gene>
<reference evidence="5 6" key="1">
    <citation type="submission" date="2021-12" db="EMBL/GenBank/DDBJ databases">
        <title>Genome sequence of Kibdelosporangium philippinense ATCC 49844.</title>
        <authorList>
            <person name="Fedorov E.A."/>
            <person name="Omeragic M."/>
            <person name="Shalygina K.F."/>
            <person name="Maclea K.S."/>
        </authorList>
    </citation>
    <scope>NUCLEOTIDE SEQUENCE [LARGE SCALE GENOMIC DNA]</scope>
    <source>
        <strain evidence="5 6">ATCC 49844</strain>
    </source>
</reference>
<proteinExistence type="predicted"/>
<dbReference type="Pfam" id="PF08007">
    <property type="entry name" value="JmjC_2"/>
    <property type="match status" value="1"/>
</dbReference>
<dbReference type="Proteomes" id="UP001521150">
    <property type="component" value="Unassembled WGS sequence"/>
</dbReference>
<dbReference type="PROSITE" id="PS51184">
    <property type="entry name" value="JMJC"/>
    <property type="match status" value="1"/>
</dbReference>
<organism evidence="5 6">
    <name type="scientific">Kibdelosporangium philippinense</name>
    <dbReference type="NCBI Taxonomy" id="211113"/>
    <lineage>
        <taxon>Bacteria</taxon>
        <taxon>Bacillati</taxon>
        <taxon>Actinomycetota</taxon>
        <taxon>Actinomycetes</taxon>
        <taxon>Pseudonocardiales</taxon>
        <taxon>Pseudonocardiaceae</taxon>
        <taxon>Kibdelosporangium</taxon>
    </lineage>
</organism>
<keyword evidence="6" id="KW-1185">Reference proteome</keyword>
<name>A0ABS8ZFN2_9PSEU</name>
<comment type="cofactor">
    <cofactor evidence="1">
        <name>Fe(2+)</name>
        <dbReference type="ChEBI" id="CHEBI:29033"/>
    </cofactor>
</comment>
<comment type="caution">
    <text evidence="5">The sequence shown here is derived from an EMBL/GenBank/DDBJ whole genome shotgun (WGS) entry which is preliminary data.</text>
</comment>
<keyword evidence="3" id="KW-0408">Iron</keyword>
<evidence type="ECO:0000256" key="1">
    <source>
        <dbReference type="ARBA" id="ARBA00001954"/>
    </source>
</evidence>